<evidence type="ECO:0000313" key="1">
    <source>
        <dbReference type="EMBL" id="CAF5120482.1"/>
    </source>
</evidence>
<feature type="non-terminal residue" evidence="1">
    <location>
        <position position="36"/>
    </location>
</feature>
<reference evidence="1" key="1">
    <citation type="submission" date="2021-02" db="EMBL/GenBank/DDBJ databases">
        <authorList>
            <person name="Nowell W R."/>
        </authorList>
    </citation>
    <scope>NUCLEOTIDE SEQUENCE</scope>
</reference>
<evidence type="ECO:0000313" key="2">
    <source>
        <dbReference type="Proteomes" id="UP000681720"/>
    </source>
</evidence>
<protein>
    <submittedName>
        <fullName evidence="1">Uncharacterized protein</fullName>
    </submittedName>
</protein>
<proteinExistence type="predicted"/>
<comment type="caution">
    <text evidence="1">The sequence shown here is derived from an EMBL/GenBank/DDBJ whole genome shotgun (WGS) entry which is preliminary data.</text>
</comment>
<dbReference type="AlphaFoldDB" id="A0A8S3FFP0"/>
<dbReference type="EMBL" id="CAJOBJ010264530">
    <property type="protein sequence ID" value="CAF5120482.1"/>
    <property type="molecule type" value="Genomic_DNA"/>
</dbReference>
<dbReference type="Proteomes" id="UP000681720">
    <property type="component" value="Unassembled WGS sequence"/>
</dbReference>
<accession>A0A8S3FFP0</accession>
<gene>
    <name evidence="1" type="ORF">GIL414_LOCUS63523</name>
</gene>
<name>A0A8S3FFP0_9BILA</name>
<sequence>MVLVDSSVIAACALMSFFNRIAGTLSRSGARQCDVG</sequence>
<organism evidence="1 2">
    <name type="scientific">Rotaria magnacalcarata</name>
    <dbReference type="NCBI Taxonomy" id="392030"/>
    <lineage>
        <taxon>Eukaryota</taxon>
        <taxon>Metazoa</taxon>
        <taxon>Spiralia</taxon>
        <taxon>Gnathifera</taxon>
        <taxon>Rotifera</taxon>
        <taxon>Eurotatoria</taxon>
        <taxon>Bdelloidea</taxon>
        <taxon>Philodinida</taxon>
        <taxon>Philodinidae</taxon>
        <taxon>Rotaria</taxon>
    </lineage>
</organism>